<feature type="disulfide bond" evidence="11">
    <location>
        <begin position="94"/>
        <end position="106"/>
    </location>
</feature>
<keyword evidence="6" id="KW-0146">Chitin degradation</keyword>
<dbReference type="InterPro" id="IPR017853">
    <property type="entry name" value="GH"/>
</dbReference>
<evidence type="ECO:0000256" key="1">
    <source>
        <dbReference type="ARBA" id="ARBA00000822"/>
    </source>
</evidence>
<dbReference type="InterPro" id="IPR036779">
    <property type="entry name" value="LysM_dom_sf"/>
</dbReference>
<dbReference type="InterPro" id="IPR011583">
    <property type="entry name" value="Chitinase_II/V-like_cat"/>
</dbReference>
<dbReference type="InterPro" id="IPR050314">
    <property type="entry name" value="Glycosyl_Hydrlase_18"/>
</dbReference>
<keyword evidence="4 11" id="KW-0147">Chitin-binding</keyword>
<dbReference type="SMR" id="A0A7R7WT22"/>
<evidence type="ECO:0000256" key="4">
    <source>
        <dbReference type="ARBA" id="ARBA00022669"/>
    </source>
</evidence>
<evidence type="ECO:0000256" key="3">
    <source>
        <dbReference type="ARBA" id="ARBA00012729"/>
    </source>
</evidence>
<dbReference type="PROSITE" id="PS50941">
    <property type="entry name" value="CHIT_BIND_I_2"/>
    <property type="match status" value="1"/>
</dbReference>
<keyword evidence="8" id="KW-0119">Carbohydrate metabolism</keyword>
<evidence type="ECO:0000313" key="13">
    <source>
        <dbReference type="Proteomes" id="UP000661280"/>
    </source>
</evidence>
<dbReference type="GO" id="GO:0006032">
    <property type="term" value="P:chitin catabolic process"/>
    <property type="evidence" value="ECO:0007669"/>
    <property type="project" value="UniProtKB-KW"/>
</dbReference>
<dbReference type="Gene3D" id="3.30.60.10">
    <property type="entry name" value="Endochitinase-like"/>
    <property type="match status" value="1"/>
</dbReference>
<proteinExistence type="inferred from homology"/>
<keyword evidence="11" id="KW-1015">Disulfide bond</keyword>
<dbReference type="CDD" id="cd00035">
    <property type="entry name" value="ChtBD1"/>
    <property type="match status" value="1"/>
</dbReference>
<organism evidence="12 13">
    <name type="scientific">Aspergillus kawachii</name>
    <name type="common">White koji mold</name>
    <name type="synonym">Aspergillus awamori var. kawachi</name>
    <dbReference type="NCBI Taxonomy" id="1069201"/>
    <lineage>
        <taxon>Eukaryota</taxon>
        <taxon>Fungi</taxon>
        <taxon>Dikarya</taxon>
        <taxon>Ascomycota</taxon>
        <taxon>Pezizomycotina</taxon>
        <taxon>Eurotiomycetes</taxon>
        <taxon>Eurotiomycetidae</taxon>
        <taxon>Eurotiales</taxon>
        <taxon>Aspergillaceae</taxon>
        <taxon>Aspergillus</taxon>
        <taxon>Aspergillus subgen. Circumdati</taxon>
    </lineage>
</organism>
<evidence type="ECO:0000256" key="8">
    <source>
        <dbReference type="ARBA" id="ARBA00023277"/>
    </source>
</evidence>
<keyword evidence="5" id="KW-0378">Hydrolase</keyword>
<dbReference type="SMART" id="SM00636">
    <property type="entry name" value="Glyco_18"/>
    <property type="match status" value="1"/>
</dbReference>
<evidence type="ECO:0000256" key="2">
    <source>
        <dbReference type="ARBA" id="ARBA00008682"/>
    </source>
</evidence>
<dbReference type="Pfam" id="PF00704">
    <property type="entry name" value="Glyco_hydro_18"/>
    <property type="match status" value="1"/>
</dbReference>
<dbReference type="Gene3D" id="3.10.50.10">
    <property type="match status" value="1"/>
</dbReference>
<comment type="similarity">
    <text evidence="2">Belongs to the glycosyl hydrolase 18 family. Chitinase class V subfamily.</text>
</comment>
<keyword evidence="10" id="KW-0624">Polysaccharide degradation</keyword>
<comment type="catalytic activity">
    <reaction evidence="1">
        <text>Random endo-hydrolysis of N-acetyl-beta-D-glucosaminide (1-&gt;4)-beta-linkages in chitin and chitodextrins.</text>
        <dbReference type="EC" id="3.2.1.14"/>
    </reaction>
</comment>
<dbReference type="InterPro" id="IPR018371">
    <property type="entry name" value="Chitin-binding_1_CS"/>
</dbReference>
<dbReference type="PROSITE" id="PS51910">
    <property type="entry name" value="GH18_2"/>
    <property type="match status" value="1"/>
</dbReference>
<dbReference type="InterPro" id="IPR018392">
    <property type="entry name" value="LysM"/>
</dbReference>
<dbReference type="InterPro" id="IPR001002">
    <property type="entry name" value="Chitin-bd_1"/>
</dbReference>
<dbReference type="SUPFAM" id="SSF54106">
    <property type="entry name" value="LysM domain"/>
    <property type="match status" value="1"/>
</dbReference>
<dbReference type="PANTHER" id="PTHR11177:SF333">
    <property type="entry name" value="CHITINASE"/>
    <property type="match status" value="1"/>
</dbReference>
<dbReference type="GO" id="GO:0008843">
    <property type="term" value="F:endochitinase activity"/>
    <property type="evidence" value="ECO:0007669"/>
    <property type="project" value="UniProtKB-EC"/>
</dbReference>
<dbReference type="PROSITE" id="PS51782">
    <property type="entry name" value="LYSM"/>
    <property type="match status" value="1"/>
</dbReference>
<dbReference type="PANTHER" id="PTHR11177">
    <property type="entry name" value="CHITINASE"/>
    <property type="match status" value="1"/>
</dbReference>
<feature type="disulfide bond" evidence="11">
    <location>
        <begin position="99"/>
        <end position="113"/>
    </location>
</feature>
<dbReference type="SUPFAM" id="SSF54556">
    <property type="entry name" value="Chitinase insertion domain"/>
    <property type="match status" value="1"/>
</dbReference>
<evidence type="ECO:0000256" key="5">
    <source>
        <dbReference type="ARBA" id="ARBA00022801"/>
    </source>
</evidence>
<dbReference type="InterPro" id="IPR029070">
    <property type="entry name" value="Chitinase_insertion_sf"/>
</dbReference>
<dbReference type="Proteomes" id="UP000661280">
    <property type="component" value="Chromosome 2"/>
</dbReference>
<dbReference type="PROSITE" id="PS01095">
    <property type="entry name" value="GH18_1"/>
    <property type="match status" value="1"/>
</dbReference>
<dbReference type="InterPro" id="IPR001579">
    <property type="entry name" value="Glyco_hydro_18_chit_AS"/>
</dbReference>
<evidence type="ECO:0000256" key="6">
    <source>
        <dbReference type="ARBA" id="ARBA00023024"/>
    </source>
</evidence>
<dbReference type="GO" id="GO:0000272">
    <property type="term" value="P:polysaccharide catabolic process"/>
    <property type="evidence" value="ECO:0007669"/>
    <property type="project" value="UniProtKB-KW"/>
</dbReference>
<comment type="caution">
    <text evidence="11">Lacks conserved residue(s) required for the propagation of feature annotation.</text>
</comment>
<dbReference type="SUPFAM" id="SSF51445">
    <property type="entry name" value="(Trans)glycosidases"/>
    <property type="match status" value="1"/>
</dbReference>
<evidence type="ECO:0000256" key="9">
    <source>
        <dbReference type="ARBA" id="ARBA00023295"/>
    </source>
</evidence>
<dbReference type="InterPro" id="IPR036861">
    <property type="entry name" value="Endochitinase-like_sf"/>
</dbReference>
<protein>
    <recommendedName>
        <fullName evidence="3">chitinase</fullName>
        <ecNumber evidence="3">3.2.1.14</ecNumber>
    </recommendedName>
</protein>
<evidence type="ECO:0000256" key="11">
    <source>
        <dbReference type="PROSITE-ProRule" id="PRU00261"/>
    </source>
</evidence>
<dbReference type="RefSeq" id="XP_041539864.1">
    <property type="nucleotide sequence ID" value="XM_041685818.1"/>
</dbReference>
<dbReference type="GeneID" id="64957423"/>
<dbReference type="PROSITE" id="PS00026">
    <property type="entry name" value="CHIT_BIND_I_1"/>
    <property type="match status" value="1"/>
</dbReference>
<name>A0A7R7WT22_ASPKA</name>
<evidence type="ECO:0000256" key="7">
    <source>
        <dbReference type="ARBA" id="ARBA00023026"/>
    </source>
</evidence>
<dbReference type="InterPro" id="IPR001223">
    <property type="entry name" value="Glyco_hydro18_cat"/>
</dbReference>
<sequence>MRHLRPSFAFPFLSFLTFALSDDISCDSTNPCTEGCCSKVSNVCGYGPDYCSSTNCIAAASTNGTCSQLAECDPGVYPGYGDKWGSQYASSENCPLNVCCSEFGFCGTTKDFCGDTTVAEPVCDGTSATKKTIAYYEGWNSERACDTMPPENIPIGGYTHINFAFLYIDPDLYTITPMETSQQDLYSRVTALKKRKNDLEVWVSIGGWAFNDPGSTANTFSELAASKSKQSTFFESLLSFLDKYGFDGVDLDWEYPVDSDRGGSDADYENYPTFLANLRSALDSADKGYGLTITLPSSYWYLQHFNVVEMAKSVDWFNMMTYDLHGGWDAEDPWIGSVVNAHTNLTEIVSAMDLLWRNDIPPSRVVMGLGFYGRSFTLNDTSCVTAGCPFSTVGKAGDCTNSAGTLSFSEIEAILKDPSRHATQTYDATSSVQIVTFDENQWVSYDNWASFQAKLDYANSHCIGGTMVWAVSLDVDGTATNGLTGASVVFPGDDGSNGGSEDIYIGPDLWSNATQEISCEPPCTMILPPFPLATPITIDWPAYETTIASSSGGATLTKTTTITVAPFTISEIPFWPITVAESGGNAYLSPMQSIAPPTFGLTLPQTEATFPLFHTDYSATFTTTTSTANATAPAVTTPAAVQSGIVSDCTEFYQAIANDGCAAIATAHDITLAQFIEWNPAVKSDCSGLWSDEYYCVAVAKATSTTSYTPIAVTFFDNSHIITVAPQPTATSVQPPGTTIPVLTYSDGEVPSNGGCSSGGDTTGCGKIDCALFGCGGECGFFGCDGGCGLGFCGGGCGLLGCGPGCGAGKCLQEGGGGGSDEEETSTSEACSATATPSVTTVCDYACPDGASTSCATLCTSLTISCEPTGFVNFSPGTVDADALPLTLLEASDDAMTSDAESVASWLNPKYTSMDPVVTSGTTMTASATAPAVTTSPKNTATAISASSCDIKSTSSSSYCSCDGGYGVSLSTKANQAKTTFLVCDVTPALTISTITPTTTSTTSQSTSTTSSVSQSTSTGFALYMTYWSASECPIGLTCEDDGKWNAVMVENLVGDETAVPIRGTWNQGGMVDGSQATFCDQTSTFTIDGDDIKGSSSVSKYGSYVCKKAPVPEENTWYDSENTVAFDIEGAWACLTDICT</sequence>
<dbReference type="AlphaFoldDB" id="A0A7R7WT22"/>
<dbReference type="SMART" id="SM00270">
    <property type="entry name" value="ChtBD1"/>
    <property type="match status" value="1"/>
</dbReference>
<dbReference type="KEGG" id="aluc:AKAW2_21038S"/>
<dbReference type="EC" id="3.2.1.14" evidence="3"/>
<dbReference type="EMBL" id="AP024426">
    <property type="protein sequence ID" value="BCR96098.1"/>
    <property type="molecule type" value="Genomic_DNA"/>
</dbReference>
<reference evidence="12" key="1">
    <citation type="submission" date="2021-01" db="EMBL/GenBank/DDBJ databases">
        <authorList>
            <consortium name="Aspergillus luchuensis mut. kawachii IFO 4304 genome sequencing consortium"/>
            <person name="Kazuki M."/>
            <person name="Futagami T."/>
        </authorList>
    </citation>
    <scope>NUCLEOTIDE SEQUENCE</scope>
    <source>
        <strain evidence="12">IFO 4308</strain>
    </source>
</reference>
<keyword evidence="13" id="KW-1185">Reference proteome</keyword>
<dbReference type="Gene3D" id="3.10.350.10">
    <property type="entry name" value="LysM domain"/>
    <property type="match status" value="1"/>
</dbReference>
<accession>A0A7R7WT22</accession>
<dbReference type="Gene3D" id="3.20.20.80">
    <property type="entry name" value="Glycosidases"/>
    <property type="match status" value="1"/>
</dbReference>
<keyword evidence="7" id="KW-0843">Virulence</keyword>
<dbReference type="Pfam" id="PF00187">
    <property type="entry name" value="Chitin_bind_1"/>
    <property type="match status" value="1"/>
</dbReference>
<reference evidence="12" key="2">
    <citation type="submission" date="2021-02" db="EMBL/GenBank/DDBJ databases">
        <title>Aspergillus luchuensis mut. kawachii IFO 4304 genome sequence.</title>
        <authorList>
            <person name="Mori K."/>
            <person name="Kadooka C."/>
            <person name="Goto M."/>
            <person name="Futagami T."/>
        </authorList>
    </citation>
    <scope>NUCLEOTIDE SEQUENCE</scope>
    <source>
        <strain evidence="12">IFO 4308</strain>
    </source>
</reference>
<dbReference type="SUPFAM" id="SSF57016">
    <property type="entry name" value="Plant lectins/antimicrobial peptides"/>
    <property type="match status" value="1"/>
</dbReference>
<dbReference type="InterPro" id="IPR007110">
    <property type="entry name" value="Ig-like_dom"/>
</dbReference>
<keyword evidence="9" id="KW-0326">Glycosidase</keyword>
<dbReference type="OrthoDB" id="73875at2759"/>
<dbReference type="CDD" id="cd00118">
    <property type="entry name" value="LysM"/>
    <property type="match status" value="1"/>
</dbReference>
<evidence type="ECO:0000313" key="12">
    <source>
        <dbReference type="EMBL" id="BCR96098.1"/>
    </source>
</evidence>
<dbReference type="GO" id="GO:0008061">
    <property type="term" value="F:chitin binding"/>
    <property type="evidence" value="ECO:0007669"/>
    <property type="project" value="UniProtKB-UniRule"/>
</dbReference>
<evidence type="ECO:0000256" key="10">
    <source>
        <dbReference type="ARBA" id="ARBA00023326"/>
    </source>
</evidence>
<gene>
    <name evidence="12" type="ORF">AKAW2_21038S</name>
</gene>
<dbReference type="PROSITE" id="PS50835">
    <property type="entry name" value="IG_LIKE"/>
    <property type="match status" value="1"/>
</dbReference>